<evidence type="ECO:0000313" key="1">
    <source>
        <dbReference type="EMBL" id="CAK5030769.1"/>
    </source>
</evidence>
<keyword evidence="2" id="KW-1185">Reference proteome</keyword>
<gene>
    <name evidence="1" type="ORF">MENTE1834_LOCUS7317</name>
</gene>
<dbReference type="EMBL" id="CAVMJV010000005">
    <property type="protein sequence ID" value="CAK5030769.1"/>
    <property type="molecule type" value="Genomic_DNA"/>
</dbReference>
<proteinExistence type="predicted"/>
<evidence type="ECO:0000313" key="2">
    <source>
        <dbReference type="Proteomes" id="UP001497535"/>
    </source>
</evidence>
<organism evidence="1 2">
    <name type="scientific">Meloidogyne enterolobii</name>
    <name type="common">Root-knot nematode worm</name>
    <name type="synonym">Meloidogyne mayaguensis</name>
    <dbReference type="NCBI Taxonomy" id="390850"/>
    <lineage>
        <taxon>Eukaryota</taxon>
        <taxon>Metazoa</taxon>
        <taxon>Ecdysozoa</taxon>
        <taxon>Nematoda</taxon>
        <taxon>Chromadorea</taxon>
        <taxon>Rhabditida</taxon>
        <taxon>Tylenchina</taxon>
        <taxon>Tylenchomorpha</taxon>
        <taxon>Tylenchoidea</taxon>
        <taxon>Meloidogynidae</taxon>
        <taxon>Meloidogyninae</taxon>
        <taxon>Meloidogyne</taxon>
    </lineage>
</organism>
<sequence>MHLDELNRTIPGRPGFDNFEQSYGSAAPWPRGTLGCILIFKSKIEKDEKIRRIQKRLFKC</sequence>
<name>A0ACB0Y3U9_MELEN</name>
<reference evidence="1" key="1">
    <citation type="submission" date="2023-11" db="EMBL/GenBank/DDBJ databases">
        <authorList>
            <person name="Poullet M."/>
        </authorList>
    </citation>
    <scope>NUCLEOTIDE SEQUENCE</scope>
    <source>
        <strain evidence="1">E1834</strain>
    </source>
</reference>
<dbReference type="Proteomes" id="UP001497535">
    <property type="component" value="Unassembled WGS sequence"/>
</dbReference>
<comment type="caution">
    <text evidence="1">The sequence shown here is derived from an EMBL/GenBank/DDBJ whole genome shotgun (WGS) entry which is preliminary data.</text>
</comment>
<protein>
    <submittedName>
        <fullName evidence="1">Uncharacterized protein</fullName>
    </submittedName>
</protein>
<accession>A0ACB0Y3U9</accession>